<dbReference type="EMBL" id="ASHM01118248">
    <property type="protein sequence ID" value="PNX56079.1"/>
    <property type="molecule type" value="Genomic_DNA"/>
</dbReference>
<reference evidence="1 2" key="1">
    <citation type="journal article" date="2014" name="Am. J. Bot.">
        <title>Genome assembly and annotation for red clover (Trifolium pratense; Fabaceae).</title>
        <authorList>
            <person name="Istvanek J."/>
            <person name="Jaros M."/>
            <person name="Krenek A."/>
            <person name="Repkova J."/>
        </authorList>
    </citation>
    <scope>NUCLEOTIDE SEQUENCE [LARGE SCALE GENOMIC DNA]</scope>
    <source>
        <strain evidence="2">cv. Tatra</strain>
        <tissue evidence="1">Young leaves</tissue>
    </source>
</reference>
<dbReference type="STRING" id="57577.A0A2K3JPV8"/>
<keyword evidence="1" id="KW-0418">Kinase</keyword>
<accession>A0A2K3JPV8</accession>
<name>A0A2K3JPV8_TRIPR</name>
<gene>
    <name evidence="1" type="ORF">L195_g058032</name>
</gene>
<sequence>IVRALEGDVSLEDLKAGMVKSSGGNASAYTFTAGSEYDTQQYNADMMKFRMAIMSNQEFGDSSELSSKEMGRH</sequence>
<proteinExistence type="predicted"/>
<dbReference type="Proteomes" id="UP000236291">
    <property type="component" value="Unassembled WGS sequence"/>
</dbReference>
<keyword evidence="1" id="KW-0808">Transferase</keyword>
<evidence type="ECO:0000313" key="2">
    <source>
        <dbReference type="Proteomes" id="UP000236291"/>
    </source>
</evidence>
<dbReference type="AlphaFoldDB" id="A0A2K3JPV8"/>
<protein>
    <submittedName>
        <fullName evidence="1">Proline-rich receptor-like protein kinase PERK4-like protein</fullName>
    </submittedName>
</protein>
<organism evidence="1 2">
    <name type="scientific">Trifolium pratense</name>
    <name type="common">Red clover</name>
    <dbReference type="NCBI Taxonomy" id="57577"/>
    <lineage>
        <taxon>Eukaryota</taxon>
        <taxon>Viridiplantae</taxon>
        <taxon>Streptophyta</taxon>
        <taxon>Embryophyta</taxon>
        <taxon>Tracheophyta</taxon>
        <taxon>Spermatophyta</taxon>
        <taxon>Magnoliopsida</taxon>
        <taxon>eudicotyledons</taxon>
        <taxon>Gunneridae</taxon>
        <taxon>Pentapetalae</taxon>
        <taxon>rosids</taxon>
        <taxon>fabids</taxon>
        <taxon>Fabales</taxon>
        <taxon>Fabaceae</taxon>
        <taxon>Papilionoideae</taxon>
        <taxon>50 kb inversion clade</taxon>
        <taxon>NPAAA clade</taxon>
        <taxon>Hologalegina</taxon>
        <taxon>IRL clade</taxon>
        <taxon>Trifolieae</taxon>
        <taxon>Trifolium</taxon>
    </lineage>
</organism>
<feature type="non-terminal residue" evidence="1">
    <location>
        <position position="1"/>
    </location>
</feature>
<reference evidence="1 2" key="2">
    <citation type="journal article" date="2017" name="Front. Plant Sci.">
        <title>Gene Classification and Mining of Molecular Markers Useful in Red Clover (Trifolium pratense) Breeding.</title>
        <authorList>
            <person name="Istvanek J."/>
            <person name="Dluhosova J."/>
            <person name="Dluhos P."/>
            <person name="Patkova L."/>
            <person name="Nedelnik J."/>
            <person name="Repkova J."/>
        </authorList>
    </citation>
    <scope>NUCLEOTIDE SEQUENCE [LARGE SCALE GENOMIC DNA]</scope>
    <source>
        <strain evidence="2">cv. Tatra</strain>
        <tissue evidence="1">Young leaves</tissue>
    </source>
</reference>
<evidence type="ECO:0000313" key="1">
    <source>
        <dbReference type="EMBL" id="PNX56079.1"/>
    </source>
</evidence>
<comment type="caution">
    <text evidence="1">The sequence shown here is derived from an EMBL/GenBank/DDBJ whole genome shotgun (WGS) entry which is preliminary data.</text>
</comment>
<dbReference type="GO" id="GO:0016301">
    <property type="term" value="F:kinase activity"/>
    <property type="evidence" value="ECO:0007669"/>
    <property type="project" value="UniProtKB-KW"/>
</dbReference>
<keyword evidence="1" id="KW-0675">Receptor</keyword>